<dbReference type="Proteomes" id="UP001497516">
    <property type="component" value="Chromosome 2"/>
</dbReference>
<dbReference type="EMBL" id="OZ034815">
    <property type="protein sequence ID" value="CAL1369127.1"/>
    <property type="molecule type" value="Genomic_DNA"/>
</dbReference>
<reference evidence="1 2" key="1">
    <citation type="submission" date="2024-04" db="EMBL/GenBank/DDBJ databases">
        <authorList>
            <person name="Fracassetti M."/>
        </authorList>
    </citation>
    <scope>NUCLEOTIDE SEQUENCE [LARGE SCALE GENOMIC DNA]</scope>
</reference>
<accession>A0AAV2D960</accession>
<dbReference type="AlphaFoldDB" id="A0AAV2D960"/>
<name>A0AAV2D960_9ROSI</name>
<organism evidence="1 2">
    <name type="scientific">Linum trigynum</name>
    <dbReference type="NCBI Taxonomy" id="586398"/>
    <lineage>
        <taxon>Eukaryota</taxon>
        <taxon>Viridiplantae</taxon>
        <taxon>Streptophyta</taxon>
        <taxon>Embryophyta</taxon>
        <taxon>Tracheophyta</taxon>
        <taxon>Spermatophyta</taxon>
        <taxon>Magnoliopsida</taxon>
        <taxon>eudicotyledons</taxon>
        <taxon>Gunneridae</taxon>
        <taxon>Pentapetalae</taxon>
        <taxon>rosids</taxon>
        <taxon>fabids</taxon>
        <taxon>Malpighiales</taxon>
        <taxon>Linaceae</taxon>
        <taxon>Linum</taxon>
    </lineage>
</organism>
<evidence type="ECO:0000313" key="1">
    <source>
        <dbReference type="EMBL" id="CAL1369127.1"/>
    </source>
</evidence>
<evidence type="ECO:0000313" key="2">
    <source>
        <dbReference type="Proteomes" id="UP001497516"/>
    </source>
</evidence>
<sequence length="89" mass="9222">MTTARAVGIDIFAVMARDATRLGCGAILVSSKEARLSSGRGGATTVDGNVVVGDTNDIQGAYGVADMHLSYDAIIMRQVAMTRSICLSV</sequence>
<gene>
    <name evidence="1" type="ORF">LTRI10_LOCUS11902</name>
</gene>
<proteinExistence type="predicted"/>
<keyword evidence="2" id="KW-1185">Reference proteome</keyword>
<protein>
    <submittedName>
        <fullName evidence="1">Uncharacterized protein</fullName>
    </submittedName>
</protein>